<dbReference type="AlphaFoldDB" id="A0A9P3BJI4"/>
<dbReference type="EMBL" id="BHVY01000005">
    <property type="protein sequence ID" value="GIJ89493.1"/>
    <property type="molecule type" value="Genomic_DNA"/>
</dbReference>
<gene>
    <name evidence="1" type="ORF">Asppvi_008435</name>
</gene>
<accession>A0A9P3BJI4</accession>
<evidence type="ECO:0000313" key="1">
    <source>
        <dbReference type="EMBL" id="GIJ89493.1"/>
    </source>
</evidence>
<dbReference type="OrthoDB" id="5386278at2759"/>
<dbReference type="RefSeq" id="XP_043160239.1">
    <property type="nucleotide sequence ID" value="XM_043304304.1"/>
</dbReference>
<proteinExistence type="predicted"/>
<evidence type="ECO:0000313" key="2">
    <source>
        <dbReference type="Proteomes" id="UP001043456"/>
    </source>
</evidence>
<dbReference type="Proteomes" id="UP001043456">
    <property type="component" value="Unassembled WGS sequence"/>
</dbReference>
<sequence length="132" mass="14720">MSDSNAKSLLHGKISSTSRQEPAQVVQLIKRLSAAGGFEDALSYVKIPQLSEPYWLLEPGAKAITANDKRSQKSPPGPKKTLFEHNALVSIFNRLVTANVRGNIPAMYIDQDDWSLITHISDWRKPIDQFNC</sequence>
<keyword evidence="2" id="KW-1185">Reference proteome</keyword>
<comment type="caution">
    <text evidence="1">The sequence shown here is derived from an EMBL/GenBank/DDBJ whole genome shotgun (WGS) entry which is preliminary data.</text>
</comment>
<dbReference type="GeneID" id="67007045"/>
<reference evidence="1 2" key="1">
    <citation type="submission" date="2018-10" db="EMBL/GenBank/DDBJ databases">
        <title>Pan-genome distribution and transcriptional activeness of fungal secondary metabolism genes in Aspergillus section Fumigati.</title>
        <authorList>
            <person name="Takahashi H."/>
            <person name="Umemura M."/>
            <person name="Ninomiya A."/>
            <person name="Kusuya Y."/>
            <person name="Urayama S."/>
            <person name="Shimizu M."/>
            <person name="Watanabe A."/>
            <person name="Kamei K."/>
            <person name="Yaguchi T."/>
            <person name="Hagiwara D."/>
        </authorList>
    </citation>
    <scope>NUCLEOTIDE SEQUENCE [LARGE SCALE GENOMIC DNA]</scope>
    <source>
        <strain evidence="1 2">IFM 55266</strain>
    </source>
</reference>
<organism evidence="1 2">
    <name type="scientific">Aspergillus pseudoviridinutans</name>
    <dbReference type="NCBI Taxonomy" id="1517512"/>
    <lineage>
        <taxon>Eukaryota</taxon>
        <taxon>Fungi</taxon>
        <taxon>Dikarya</taxon>
        <taxon>Ascomycota</taxon>
        <taxon>Pezizomycotina</taxon>
        <taxon>Eurotiomycetes</taxon>
        <taxon>Eurotiomycetidae</taxon>
        <taxon>Eurotiales</taxon>
        <taxon>Aspergillaceae</taxon>
        <taxon>Aspergillus</taxon>
        <taxon>Aspergillus subgen. Fumigati</taxon>
    </lineage>
</organism>
<name>A0A9P3BJI4_9EURO</name>
<protein>
    <submittedName>
        <fullName evidence="1">Uncharacterized protein</fullName>
    </submittedName>
</protein>